<protein>
    <recommendedName>
        <fullName evidence="4">Peptidase M48 domain-containing protein</fullName>
    </recommendedName>
</protein>
<dbReference type="AlphaFoldDB" id="A0A7S7NT47"/>
<accession>A0A7S7NT47</accession>
<organism evidence="2 3">
    <name type="scientific">Paludibaculum fermentans</name>
    <dbReference type="NCBI Taxonomy" id="1473598"/>
    <lineage>
        <taxon>Bacteria</taxon>
        <taxon>Pseudomonadati</taxon>
        <taxon>Acidobacteriota</taxon>
        <taxon>Terriglobia</taxon>
        <taxon>Bryobacterales</taxon>
        <taxon>Bryobacteraceae</taxon>
        <taxon>Paludibaculum</taxon>
    </lineage>
</organism>
<dbReference type="EMBL" id="CP063849">
    <property type="protein sequence ID" value="QOY89330.1"/>
    <property type="molecule type" value="Genomic_DNA"/>
</dbReference>
<dbReference type="RefSeq" id="WP_194450992.1">
    <property type="nucleotide sequence ID" value="NZ_CP063849.1"/>
</dbReference>
<evidence type="ECO:0000313" key="3">
    <source>
        <dbReference type="Proteomes" id="UP000593892"/>
    </source>
</evidence>
<sequence length="414" mass="46060">MARSLILTAVLALPFLGRSGAQVPDAAQIQRVTAEIADITGLEVKHPVPYEAISRAGWKKWVHDEIQASVKPAEIRAEELLLKKLGLVPQNFDLKSATVDLLGEQAAAVYDHRRKKMLFVDGATDDAMAEAVLVHELSHAVADQHFDMKRFLEKGPKSDEAQSARMAVVEGQAMWIMVESQLRKMGQSLKTSPSTLEMMLPAMGQMAAETYPIFSSAPLYLRETLLFPYSGGMMFQQAIYVRSGKESFAEILRKPPVSTQQILHPAKYIQNIEPTHPALPAVAARREYESLTEGSIGELDFRILLQQYTNLQDATKQAEKWRGSSLDLLEHKRDKHTVLRWSVEWDSPESAREFLRMYRKVLAGKWKKLELKEETETVLAGTGDDGGFRLVAEGAKVTGLEGLKPDAAAARPGL</sequence>
<keyword evidence="3" id="KW-1185">Reference proteome</keyword>
<keyword evidence="1" id="KW-0732">Signal</keyword>
<dbReference type="KEGG" id="pfer:IRI77_05070"/>
<reference evidence="2 3" key="1">
    <citation type="submission" date="2020-10" db="EMBL/GenBank/DDBJ databases">
        <title>Complete genome sequence of Paludibaculum fermentans P105T, a facultatively anaerobic acidobacterium capable of dissimilatory Fe(III) reduction.</title>
        <authorList>
            <person name="Dedysh S.N."/>
            <person name="Beletsky A.V."/>
            <person name="Kulichevskaya I.S."/>
            <person name="Mardanov A.V."/>
            <person name="Ravin N.V."/>
        </authorList>
    </citation>
    <scope>NUCLEOTIDE SEQUENCE [LARGE SCALE GENOMIC DNA]</scope>
    <source>
        <strain evidence="2 3">P105</strain>
    </source>
</reference>
<evidence type="ECO:0000313" key="2">
    <source>
        <dbReference type="EMBL" id="QOY89330.1"/>
    </source>
</evidence>
<feature type="chain" id="PRO_5032906701" description="Peptidase M48 domain-containing protein" evidence="1">
    <location>
        <begin position="22"/>
        <end position="414"/>
    </location>
</feature>
<gene>
    <name evidence="2" type="ORF">IRI77_05070</name>
</gene>
<dbReference type="Proteomes" id="UP000593892">
    <property type="component" value="Chromosome"/>
</dbReference>
<evidence type="ECO:0000256" key="1">
    <source>
        <dbReference type="SAM" id="SignalP"/>
    </source>
</evidence>
<evidence type="ECO:0008006" key="4">
    <source>
        <dbReference type="Google" id="ProtNLM"/>
    </source>
</evidence>
<name>A0A7S7NT47_PALFE</name>
<proteinExistence type="predicted"/>
<feature type="signal peptide" evidence="1">
    <location>
        <begin position="1"/>
        <end position="21"/>
    </location>
</feature>